<organism evidence="2 3">
    <name type="scientific">Hazenella coriacea</name>
    <dbReference type="NCBI Taxonomy" id="1179467"/>
    <lineage>
        <taxon>Bacteria</taxon>
        <taxon>Bacillati</taxon>
        <taxon>Bacillota</taxon>
        <taxon>Bacilli</taxon>
        <taxon>Bacillales</taxon>
        <taxon>Thermoactinomycetaceae</taxon>
        <taxon>Hazenella</taxon>
    </lineage>
</organism>
<keyword evidence="1" id="KW-0175">Coiled coil</keyword>
<dbReference type="EMBL" id="SMAG01000001">
    <property type="protein sequence ID" value="TCS96553.1"/>
    <property type="molecule type" value="Genomic_DNA"/>
</dbReference>
<evidence type="ECO:0000313" key="3">
    <source>
        <dbReference type="Proteomes" id="UP000294937"/>
    </source>
</evidence>
<evidence type="ECO:0000313" key="2">
    <source>
        <dbReference type="EMBL" id="TCS96553.1"/>
    </source>
</evidence>
<dbReference type="AlphaFoldDB" id="A0A4R3L9Q7"/>
<accession>A0A4R3L9Q7</accession>
<protein>
    <submittedName>
        <fullName evidence="2">Uncharacterized protein DUF4145</fullName>
    </submittedName>
</protein>
<gene>
    <name evidence="2" type="ORF">EDD58_101187</name>
</gene>
<evidence type="ECO:0000256" key="1">
    <source>
        <dbReference type="SAM" id="Coils"/>
    </source>
</evidence>
<feature type="coiled-coil region" evidence="1">
    <location>
        <begin position="107"/>
        <end position="152"/>
    </location>
</feature>
<reference evidence="2 3" key="1">
    <citation type="submission" date="2019-03" db="EMBL/GenBank/DDBJ databases">
        <title>Genomic Encyclopedia of Type Strains, Phase IV (KMG-IV): sequencing the most valuable type-strain genomes for metagenomic binning, comparative biology and taxonomic classification.</title>
        <authorList>
            <person name="Goeker M."/>
        </authorList>
    </citation>
    <scope>NUCLEOTIDE SEQUENCE [LARGE SCALE GENOMIC DNA]</scope>
    <source>
        <strain evidence="2 3">DSM 45707</strain>
    </source>
</reference>
<sequence length="203" mass="23948">MKLRLFAETLAKYILAAENIQETYGTKQVDRIHILRREGLLEPELDDIFEALRRKGNTAVHEAGYGKTEEAKALLKLAFRLSIWYMEVYGAWNFQAPEYMEPQDQEIPDTQELQREYEDRVKDLEEQLETIRQQAEAEHDDVKAKRKMISKQFIRRQHLTEAETRALIDRKLRKAGWEVDTHTLNHQKNGTFLKNTCLPCIDM</sequence>
<dbReference type="Proteomes" id="UP000294937">
    <property type="component" value="Unassembled WGS sequence"/>
</dbReference>
<proteinExistence type="predicted"/>
<name>A0A4R3L9Q7_9BACL</name>
<keyword evidence="3" id="KW-1185">Reference proteome</keyword>
<comment type="caution">
    <text evidence="2">The sequence shown here is derived from an EMBL/GenBank/DDBJ whole genome shotgun (WGS) entry which is preliminary data.</text>
</comment>